<keyword evidence="6" id="KW-1185">Reference proteome</keyword>
<evidence type="ECO:0000256" key="1">
    <source>
        <dbReference type="ARBA" id="ARBA00022553"/>
    </source>
</evidence>
<dbReference type="Gene3D" id="3.40.50.300">
    <property type="entry name" value="P-loop containing nucleotide triphosphate hydrolases"/>
    <property type="match status" value="1"/>
</dbReference>
<dbReference type="Proteomes" id="UP000269883">
    <property type="component" value="Chromosome"/>
</dbReference>
<dbReference type="Pfam" id="PF00072">
    <property type="entry name" value="Response_reg"/>
    <property type="match status" value="1"/>
</dbReference>
<dbReference type="CDD" id="cd17536">
    <property type="entry name" value="REC_YesN-like"/>
    <property type="match status" value="1"/>
</dbReference>
<evidence type="ECO:0000259" key="4">
    <source>
        <dbReference type="PROSITE" id="PS50110"/>
    </source>
</evidence>
<name>A0A2Z6AVW3_9BACT</name>
<dbReference type="Pfam" id="PF13189">
    <property type="entry name" value="Cytidylate_kin2"/>
    <property type="match status" value="1"/>
</dbReference>
<evidence type="ECO:0000313" key="5">
    <source>
        <dbReference type="EMBL" id="BBD07371.1"/>
    </source>
</evidence>
<dbReference type="KEGG" id="dfl:DFE_0645"/>
<dbReference type="PANTHER" id="PTHR44591">
    <property type="entry name" value="STRESS RESPONSE REGULATOR PROTEIN 1"/>
    <property type="match status" value="1"/>
</dbReference>
<dbReference type="InterPro" id="IPR027417">
    <property type="entry name" value="P-loop_NTPase"/>
</dbReference>
<dbReference type="PANTHER" id="PTHR44591:SF14">
    <property type="entry name" value="PROTEIN PILG"/>
    <property type="match status" value="1"/>
</dbReference>
<evidence type="ECO:0000313" key="6">
    <source>
        <dbReference type="Proteomes" id="UP000269883"/>
    </source>
</evidence>
<accession>A0A2Z6AVW3</accession>
<keyword evidence="1 3" id="KW-0597">Phosphoprotein</keyword>
<dbReference type="EMBL" id="AP017378">
    <property type="protein sequence ID" value="BBD07371.1"/>
    <property type="molecule type" value="Genomic_DNA"/>
</dbReference>
<dbReference type="InterPro" id="IPR001789">
    <property type="entry name" value="Sig_transdc_resp-reg_receiver"/>
</dbReference>
<sequence>MPIINIFGGSFCRKEQVVRKLMSSTGYVRLSDEQIVSTAAKLSGMAEEKIAKALTSKASVFNRFTREKERTVAWLKLATAQTLTGEDLILDGAAGLLVPPSVTHCLRVCLIADIQHRLQIAHEDKGLEERDALKRIRKNDADSATWVDMVLSAKDPWTTGLYDMLIPMDKQGVDGAVSLIEQNLTNEALAVTEFSRKALDDFRLAAKAEVYLVDEGHDVGVRAEDGKLVLTINKNVMMLERLKGELLSAASKVDGVTDVEVKVGSGFYQTDIYRKVDFEMPSKVLLVDDEREFVQTLSERLEMRDVGSHVVFDGESALDMMRSDEPEVMILDLKMPGIDGIEVLRRVKSENPAIEVIILTGHGSEDDRKVCMDLGAFAYLHKPVDIEVLSQTLKQANQKIRNRPVSS</sequence>
<dbReference type="PROSITE" id="PS50110">
    <property type="entry name" value="RESPONSE_REGULATORY"/>
    <property type="match status" value="1"/>
</dbReference>
<dbReference type="SMART" id="SM00448">
    <property type="entry name" value="REC"/>
    <property type="match status" value="1"/>
</dbReference>
<dbReference type="SUPFAM" id="SSF52172">
    <property type="entry name" value="CheY-like"/>
    <property type="match status" value="1"/>
</dbReference>
<reference evidence="5 6" key="1">
    <citation type="journal article" date="2018" name="Sci. Adv.">
        <title>Multi-heme cytochromes provide a pathway for survival in energy-limited environments.</title>
        <authorList>
            <person name="Deng X."/>
            <person name="Dohmae N."/>
            <person name="Nealson K.H."/>
            <person name="Hashimoto K."/>
            <person name="Okamoto A."/>
        </authorList>
    </citation>
    <scope>NUCLEOTIDE SEQUENCE [LARGE SCALE GENOMIC DNA]</scope>
    <source>
        <strain evidence="5 6">IS5</strain>
    </source>
</reference>
<organism evidence="5 6">
    <name type="scientific">Desulfovibrio ferrophilus</name>
    <dbReference type="NCBI Taxonomy" id="241368"/>
    <lineage>
        <taxon>Bacteria</taxon>
        <taxon>Pseudomonadati</taxon>
        <taxon>Thermodesulfobacteriota</taxon>
        <taxon>Desulfovibrionia</taxon>
        <taxon>Desulfovibrionales</taxon>
        <taxon>Desulfovibrionaceae</taxon>
        <taxon>Desulfovibrio</taxon>
    </lineage>
</organism>
<evidence type="ECO:0000256" key="2">
    <source>
        <dbReference type="ARBA" id="ARBA00023012"/>
    </source>
</evidence>
<dbReference type="RefSeq" id="WP_126376565.1">
    <property type="nucleotide sequence ID" value="NZ_AP017378.1"/>
</dbReference>
<dbReference type="GO" id="GO:0000160">
    <property type="term" value="P:phosphorelay signal transduction system"/>
    <property type="evidence" value="ECO:0007669"/>
    <property type="project" value="UniProtKB-KW"/>
</dbReference>
<dbReference type="Gene3D" id="3.40.50.2300">
    <property type="match status" value="1"/>
</dbReference>
<dbReference type="AlphaFoldDB" id="A0A2Z6AVW3"/>
<feature type="modified residue" description="4-aspartylphosphate" evidence="3">
    <location>
        <position position="332"/>
    </location>
</feature>
<dbReference type="OrthoDB" id="9800029at2"/>
<gene>
    <name evidence="5" type="ORF">DFE_0645</name>
</gene>
<feature type="domain" description="Response regulatory" evidence="4">
    <location>
        <begin position="283"/>
        <end position="397"/>
    </location>
</feature>
<protein>
    <submittedName>
        <fullName evidence="5">Response regulator receiver</fullName>
    </submittedName>
</protein>
<dbReference type="InterPro" id="IPR011006">
    <property type="entry name" value="CheY-like_superfamily"/>
</dbReference>
<keyword evidence="2" id="KW-0902">Two-component regulatory system</keyword>
<proteinExistence type="predicted"/>
<dbReference type="InterPro" id="IPR050595">
    <property type="entry name" value="Bact_response_regulator"/>
</dbReference>
<evidence type="ECO:0000256" key="3">
    <source>
        <dbReference type="PROSITE-ProRule" id="PRU00169"/>
    </source>
</evidence>